<dbReference type="PANTHER" id="PTHR11963:SF23">
    <property type="entry name" value="CYTOSOL AMINOPEPTIDASE"/>
    <property type="match status" value="1"/>
</dbReference>
<dbReference type="PANTHER" id="PTHR11963">
    <property type="entry name" value="LEUCINE AMINOPEPTIDASE-RELATED"/>
    <property type="match status" value="1"/>
</dbReference>
<gene>
    <name evidence="10" type="ORF">ABR54_06280</name>
</gene>
<dbReference type="GO" id="GO:0006508">
    <property type="term" value="P:proteolysis"/>
    <property type="evidence" value="ECO:0007669"/>
    <property type="project" value="UniProtKB-KW"/>
</dbReference>
<evidence type="ECO:0000256" key="4">
    <source>
        <dbReference type="ARBA" id="ARBA00022801"/>
    </source>
</evidence>
<feature type="domain" description="Cytosol aminopeptidase" evidence="9">
    <location>
        <begin position="337"/>
        <end position="344"/>
    </location>
</feature>
<dbReference type="GO" id="GO:0030145">
    <property type="term" value="F:manganese ion binding"/>
    <property type="evidence" value="ECO:0007669"/>
    <property type="project" value="InterPro"/>
</dbReference>
<proteinExistence type="inferred from homology"/>
<dbReference type="Pfam" id="PF00883">
    <property type="entry name" value="Peptidase_M17"/>
    <property type="match status" value="1"/>
</dbReference>
<keyword evidence="2 10" id="KW-0031">Aminopeptidase</keyword>
<dbReference type="Proteomes" id="UP000053274">
    <property type="component" value="Unassembled WGS sequence"/>
</dbReference>
<evidence type="ECO:0000256" key="2">
    <source>
        <dbReference type="ARBA" id="ARBA00022438"/>
    </source>
</evidence>
<dbReference type="InterPro" id="IPR011356">
    <property type="entry name" value="Leucine_aapep/pepB"/>
</dbReference>
<dbReference type="GO" id="GO:0005737">
    <property type="term" value="C:cytoplasm"/>
    <property type="evidence" value="ECO:0007669"/>
    <property type="project" value="InterPro"/>
</dbReference>
<protein>
    <recommendedName>
        <fullName evidence="7">Probable cytosol aminopeptidase</fullName>
    </recommendedName>
    <alternativeName>
        <fullName evidence="8">Leucine aminopeptidase</fullName>
    </alternativeName>
    <alternativeName>
        <fullName evidence="5">Leucyl aminopeptidase</fullName>
    </alternativeName>
</protein>
<evidence type="ECO:0000256" key="6">
    <source>
        <dbReference type="ARBA" id="ARBA00049972"/>
    </source>
</evidence>
<evidence type="ECO:0000256" key="7">
    <source>
        <dbReference type="ARBA" id="ARBA00050021"/>
    </source>
</evidence>
<dbReference type="InterPro" id="IPR008283">
    <property type="entry name" value="Peptidase_M17_N"/>
</dbReference>
<accession>A0A0R2PDI6</accession>
<sequence>MSALPQYAPLEISKAVSAQSIALGFVKNLEGEFDFLTPLATEVEKFFGLNLSDELTFFSATGKAGELFEIPVSAEGSQTDRLFLVGLGDQSGSAARAAGAAVGRKVRGKATTVFSSCVLSEVKSYAISIALGAWIWNLKTDNKKEVPTFFVASKDAQLIKEAAIIAKAICRTRDLVHTPANIKTPAWMGKQAEEFAKGTGLTVKIFAGSALKEFGGLRAVGGSSPKPGPRMIEVSYQPKSKKKSVKALPHIVLVGKGITFDTGGVSLKRPYDTMMAMKSDMAGAAAILGTLTALEELQPNVRVTALMMMAENAISATAQRPSDVITHYGGTTVEVINTDAEGRLVLADGLAYADAHLDPDYLIDIATLTGAASLGLGRQFAAMYTRDNALAAQLSKAGDVTGDRVWHMPLIDDYKDALRSDIADFNHTADKGKYSAGSVTAALFLENFTANRHWVHLDIAGTARSDVDAGENSKGGTGFGVRLLTEWITSLS</sequence>
<dbReference type="Pfam" id="PF02789">
    <property type="entry name" value="Peptidase_M17_N"/>
    <property type="match status" value="1"/>
</dbReference>
<dbReference type="Gene3D" id="3.40.630.10">
    <property type="entry name" value="Zn peptidases"/>
    <property type="match status" value="1"/>
</dbReference>
<dbReference type="PRINTS" id="PR00481">
    <property type="entry name" value="LAMNOPPTDASE"/>
</dbReference>
<organism evidence="10 11">
    <name type="scientific">Actinobacteria bacterium BACL15 MAG-120619-bin91</name>
    <dbReference type="NCBI Taxonomy" id="1655562"/>
    <lineage>
        <taxon>Bacteria</taxon>
        <taxon>Bacillati</taxon>
        <taxon>Actinomycetota</taxon>
        <taxon>Actinomycetes</taxon>
        <taxon>Actinomycetes incertae sedis</taxon>
        <taxon>ac1 cluster</taxon>
    </lineage>
</organism>
<evidence type="ECO:0000313" key="10">
    <source>
        <dbReference type="EMBL" id="KRO36025.1"/>
    </source>
</evidence>
<name>A0A0R2PDI6_9ACTN</name>
<dbReference type="CDD" id="cd00433">
    <property type="entry name" value="Peptidase_M17"/>
    <property type="match status" value="1"/>
</dbReference>
<comment type="function">
    <text evidence="6">Presumably involved in the processing and regular turnover of intracellular proteins. Catalyzes the removal of unsubstituted N-terminal amino acids from various peptides.</text>
</comment>
<dbReference type="GO" id="GO:0070006">
    <property type="term" value="F:metalloaminopeptidase activity"/>
    <property type="evidence" value="ECO:0007669"/>
    <property type="project" value="InterPro"/>
</dbReference>
<dbReference type="Gene3D" id="3.40.220.10">
    <property type="entry name" value="Leucine Aminopeptidase, subunit E, domain 1"/>
    <property type="match status" value="1"/>
</dbReference>
<dbReference type="InterPro" id="IPR043472">
    <property type="entry name" value="Macro_dom-like"/>
</dbReference>
<reference evidence="10 11" key="1">
    <citation type="submission" date="2015-10" db="EMBL/GenBank/DDBJ databases">
        <title>Metagenome-Assembled Genomes uncover a global brackish microbiome.</title>
        <authorList>
            <person name="Hugerth L.W."/>
            <person name="Larsson J."/>
            <person name="Alneberg J."/>
            <person name="Lindh M.V."/>
            <person name="Legrand C."/>
            <person name="Pinhassi J."/>
            <person name="Andersson A.F."/>
        </authorList>
    </citation>
    <scope>NUCLEOTIDE SEQUENCE [LARGE SCALE GENOMIC DNA]</scope>
    <source>
        <strain evidence="10">BACL15 MAG-120619-bin91</strain>
    </source>
</reference>
<keyword evidence="3" id="KW-0645">Protease</keyword>
<evidence type="ECO:0000256" key="1">
    <source>
        <dbReference type="ARBA" id="ARBA00009528"/>
    </source>
</evidence>
<comment type="similarity">
    <text evidence="1">Belongs to the peptidase M17 family.</text>
</comment>
<evidence type="ECO:0000259" key="9">
    <source>
        <dbReference type="PROSITE" id="PS00631"/>
    </source>
</evidence>
<keyword evidence="4" id="KW-0378">Hydrolase</keyword>
<evidence type="ECO:0000256" key="5">
    <source>
        <dbReference type="ARBA" id="ARBA00033172"/>
    </source>
</evidence>
<evidence type="ECO:0000313" key="11">
    <source>
        <dbReference type="Proteomes" id="UP000053274"/>
    </source>
</evidence>
<evidence type="ECO:0000256" key="3">
    <source>
        <dbReference type="ARBA" id="ARBA00022670"/>
    </source>
</evidence>
<dbReference type="PROSITE" id="PS00631">
    <property type="entry name" value="CYTOSOL_AP"/>
    <property type="match status" value="1"/>
</dbReference>
<dbReference type="EMBL" id="LIAM01000034">
    <property type="protein sequence ID" value="KRO36025.1"/>
    <property type="molecule type" value="Genomic_DNA"/>
</dbReference>
<dbReference type="SUPFAM" id="SSF52949">
    <property type="entry name" value="Macro domain-like"/>
    <property type="match status" value="1"/>
</dbReference>
<dbReference type="InterPro" id="IPR000819">
    <property type="entry name" value="Peptidase_M17_C"/>
</dbReference>
<dbReference type="SUPFAM" id="SSF53187">
    <property type="entry name" value="Zn-dependent exopeptidases"/>
    <property type="match status" value="1"/>
</dbReference>
<evidence type="ECO:0000256" key="8">
    <source>
        <dbReference type="ARBA" id="ARBA00050061"/>
    </source>
</evidence>
<dbReference type="AlphaFoldDB" id="A0A0R2PDI6"/>
<comment type="caution">
    <text evidence="10">The sequence shown here is derived from an EMBL/GenBank/DDBJ whole genome shotgun (WGS) entry which is preliminary data.</text>
</comment>